<evidence type="ECO:0000256" key="6">
    <source>
        <dbReference type="RuleBase" id="RU368036"/>
    </source>
</evidence>
<evidence type="ECO:0000313" key="8">
    <source>
        <dbReference type="Proteomes" id="UP000185783"/>
    </source>
</evidence>
<evidence type="ECO:0000256" key="3">
    <source>
        <dbReference type="ARBA" id="ARBA00047417"/>
    </source>
</evidence>
<comment type="catalytic activity">
    <reaction evidence="2 6">
        <text>glutathione + H2O = L-cysteinylglycine + L-glutamate</text>
        <dbReference type="Rhea" id="RHEA:28807"/>
        <dbReference type="ChEBI" id="CHEBI:15377"/>
        <dbReference type="ChEBI" id="CHEBI:29985"/>
        <dbReference type="ChEBI" id="CHEBI:57925"/>
        <dbReference type="ChEBI" id="CHEBI:61694"/>
        <dbReference type="EC" id="3.4.19.13"/>
    </reaction>
</comment>
<dbReference type="InterPro" id="IPR043137">
    <property type="entry name" value="GGT_ssub_C"/>
</dbReference>
<proteinExistence type="inferred from homology"/>
<dbReference type="InterPro" id="IPR052896">
    <property type="entry name" value="GGT-like_enzyme"/>
</dbReference>
<dbReference type="GO" id="GO:0006751">
    <property type="term" value="P:glutathione catabolic process"/>
    <property type="evidence" value="ECO:0007669"/>
    <property type="project" value="UniProtKB-UniRule"/>
</dbReference>
<feature type="binding site" evidence="5">
    <location>
        <position position="416"/>
    </location>
    <ligand>
        <name>L-glutamate</name>
        <dbReference type="ChEBI" id="CHEBI:29985"/>
    </ligand>
</feature>
<protein>
    <recommendedName>
        <fullName evidence="6">Glutathione hydrolase proenzyme</fullName>
        <ecNumber evidence="6">2.3.2.2</ecNumber>
        <ecNumber evidence="6">3.4.19.13</ecNumber>
    </recommendedName>
    <component>
        <recommendedName>
            <fullName evidence="6">Glutathione hydrolase large chain</fullName>
        </recommendedName>
    </component>
    <component>
        <recommendedName>
            <fullName evidence="6">Glutathione hydrolase small chain</fullName>
        </recommendedName>
    </component>
</protein>
<comment type="catalytic activity">
    <reaction evidence="3 6">
        <text>an N-terminal (5-L-glutamyl)-[peptide] + an alpha-amino acid = 5-L-glutamyl amino acid + an N-terminal L-alpha-aminoacyl-[peptide]</text>
        <dbReference type="Rhea" id="RHEA:23904"/>
        <dbReference type="Rhea" id="RHEA-COMP:9780"/>
        <dbReference type="Rhea" id="RHEA-COMP:9795"/>
        <dbReference type="ChEBI" id="CHEBI:77644"/>
        <dbReference type="ChEBI" id="CHEBI:78597"/>
        <dbReference type="ChEBI" id="CHEBI:78599"/>
        <dbReference type="ChEBI" id="CHEBI:78608"/>
        <dbReference type="EC" id="2.3.2.2"/>
    </reaction>
</comment>
<dbReference type="EMBL" id="LVVZ01000010">
    <property type="protein sequence ID" value="OKL44895.1"/>
    <property type="molecule type" value="Genomic_DNA"/>
</dbReference>
<evidence type="ECO:0000313" key="7">
    <source>
        <dbReference type="EMBL" id="OKL44895.1"/>
    </source>
</evidence>
<accession>A0A1U7JJL8</accession>
<comment type="PTM">
    <text evidence="6">Cleaved by autocatalysis into a large and a small subunit.</text>
</comment>
<keyword evidence="6" id="KW-0378">Hydrolase</keyword>
<dbReference type="GO" id="GO:0036374">
    <property type="term" value="F:glutathione hydrolase activity"/>
    <property type="evidence" value="ECO:0007669"/>
    <property type="project" value="UniProtKB-UniRule"/>
</dbReference>
<keyword evidence="6" id="KW-0012">Acyltransferase</keyword>
<dbReference type="UniPathway" id="UPA00204"/>
<name>A0A1U7JJL8_9HYPH</name>
<keyword evidence="8" id="KW-1185">Reference proteome</keyword>
<keyword evidence="6" id="KW-0865">Zymogen</keyword>
<keyword evidence="6" id="KW-0808">Transferase</keyword>
<dbReference type="GO" id="GO:0006750">
    <property type="term" value="P:glutathione biosynthetic process"/>
    <property type="evidence" value="ECO:0007669"/>
    <property type="project" value="UniProtKB-KW"/>
</dbReference>
<dbReference type="Gene3D" id="3.60.20.40">
    <property type="match status" value="1"/>
</dbReference>
<organism evidence="7 8">
    <name type="scientific">Pseudovibrio exalbescens</name>
    <dbReference type="NCBI Taxonomy" id="197461"/>
    <lineage>
        <taxon>Bacteria</taxon>
        <taxon>Pseudomonadati</taxon>
        <taxon>Pseudomonadota</taxon>
        <taxon>Alphaproteobacteria</taxon>
        <taxon>Hyphomicrobiales</taxon>
        <taxon>Stappiaceae</taxon>
        <taxon>Pseudovibrio</taxon>
    </lineage>
</organism>
<feature type="active site" description="Nucleophile" evidence="4">
    <location>
        <position position="333"/>
    </location>
</feature>
<dbReference type="EC" id="2.3.2.2" evidence="6"/>
<dbReference type="InterPro" id="IPR029055">
    <property type="entry name" value="Ntn_hydrolases_N"/>
</dbReference>
<dbReference type="STRING" id="197461.A3843_06330"/>
<comment type="similarity">
    <text evidence="6">Belongs to the gamma-glutamyltransferase family.</text>
</comment>
<evidence type="ECO:0000256" key="5">
    <source>
        <dbReference type="PIRSR" id="PIRSR600101-2"/>
    </source>
</evidence>
<evidence type="ECO:0000256" key="1">
    <source>
        <dbReference type="ARBA" id="ARBA00001049"/>
    </source>
</evidence>
<dbReference type="Pfam" id="PF01019">
    <property type="entry name" value="G_glu_transpept"/>
    <property type="match status" value="1"/>
</dbReference>
<dbReference type="AlphaFoldDB" id="A0A1U7JJL8"/>
<comment type="caution">
    <text evidence="7">The sequence shown here is derived from an EMBL/GenBank/DDBJ whole genome shotgun (WGS) entry which is preliminary data.</text>
</comment>
<comment type="pathway">
    <text evidence="6">Sulfur metabolism; glutathione metabolism.</text>
</comment>
<comment type="catalytic activity">
    <reaction evidence="1 6">
        <text>an S-substituted glutathione + H2O = an S-substituted L-cysteinylglycine + L-glutamate</text>
        <dbReference type="Rhea" id="RHEA:59468"/>
        <dbReference type="ChEBI" id="CHEBI:15377"/>
        <dbReference type="ChEBI" id="CHEBI:29985"/>
        <dbReference type="ChEBI" id="CHEBI:90779"/>
        <dbReference type="ChEBI" id="CHEBI:143103"/>
        <dbReference type="EC" id="3.4.19.13"/>
    </reaction>
</comment>
<comment type="subunit">
    <text evidence="6">This enzyme consists of two polypeptide chains, which are synthesized in precursor form from a single polypeptide.</text>
</comment>
<dbReference type="GO" id="GO:0103068">
    <property type="term" value="F:leukotriene C4 gamma-glutamyl transferase activity"/>
    <property type="evidence" value="ECO:0007669"/>
    <property type="project" value="UniProtKB-EC"/>
</dbReference>
<evidence type="ECO:0000256" key="4">
    <source>
        <dbReference type="PIRSR" id="PIRSR600101-1"/>
    </source>
</evidence>
<dbReference type="Gene3D" id="1.10.246.130">
    <property type="match status" value="1"/>
</dbReference>
<dbReference type="EC" id="3.4.19.13" evidence="6"/>
<dbReference type="SUPFAM" id="SSF56235">
    <property type="entry name" value="N-terminal nucleophile aminohydrolases (Ntn hydrolases)"/>
    <property type="match status" value="1"/>
</dbReference>
<dbReference type="PANTHER" id="PTHR43881">
    <property type="entry name" value="GAMMA-GLUTAMYLTRANSPEPTIDASE (AFU_ORTHOLOGUE AFUA_4G13580)"/>
    <property type="match status" value="1"/>
</dbReference>
<dbReference type="PANTHER" id="PTHR43881:SF1">
    <property type="entry name" value="GAMMA-GLUTAMYLTRANSPEPTIDASE (AFU_ORTHOLOGUE AFUA_4G13580)"/>
    <property type="match status" value="1"/>
</dbReference>
<keyword evidence="6" id="KW-0317">Glutathione biosynthesis</keyword>
<dbReference type="PRINTS" id="PR01210">
    <property type="entry name" value="GGTRANSPTASE"/>
</dbReference>
<dbReference type="InterPro" id="IPR043138">
    <property type="entry name" value="GGT_lsub"/>
</dbReference>
<gene>
    <name evidence="7" type="ORF">A3843_06330</name>
</gene>
<reference evidence="7 8" key="1">
    <citation type="submission" date="2016-03" db="EMBL/GenBank/DDBJ databases">
        <title>Genome sequence of Nesiotobacter sp. nov., a moderately halophilic alphaproteobacterium isolated from the Yellow Sea, China.</title>
        <authorList>
            <person name="Zhang G."/>
            <person name="Zhang R."/>
        </authorList>
    </citation>
    <scope>NUCLEOTIDE SEQUENCE [LARGE SCALE GENOMIC DNA]</scope>
    <source>
        <strain evidence="7 8">WB1-6</strain>
    </source>
</reference>
<dbReference type="NCBIfam" id="TIGR00066">
    <property type="entry name" value="g_glut_trans"/>
    <property type="match status" value="1"/>
</dbReference>
<dbReference type="InterPro" id="IPR000101">
    <property type="entry name" value="GGT_peptidase"/>
</dbReference>
<dbReference type="Proteomes" id="UP000185783">
    <property type="component" value="Unassembled WGS sequence"/>
</dbReference>
<evidence type="ECO:0000256" key="2">
    <source>
        <dbReference type="ARBA" id="ARBA00001089"/>
    </source>
</evidence>
<sequence length="513" mass="54337">MAATSHPLATQAALELLRDGGTAADAAVAAVAVLSVVEPHMTGIGGDCFAIVAKPDGTLSGLNASGRAAAGASAAKLRAQGLSSIATDSVHAVTVPGALRGWEALLGEHGHFGFDRVLARAIDYADRGFAVSPRTAFDWRDKVAFLERDEGSARFYLKDGKAPGPGDVMRLPALAQTLKAVAAQGAAAFYHGPIAQDMVATLSAKGSALTLDDFAAMAPLRVTPVTCQYGGIEVAELPPNGQGIIALVMLEILKRFDLKALDPLSAERFHLEMEAAKLAYSGRDRFLADPEHMQISPQEFLHEDYIDRLAAMIDPNRALPRQSEQMLSPKSDTVYLTVVDEEGMAVSLINSIYHGFGSGITDPETGVLFQNRGACFTLEEGHVNELAGGKRPMHTIIPAMALKDGQPYLSFGVMGGGYQPCGHAHVISNICDFQMDVQAAIDCPRLFMDEKTLALRAETHVPEKTVQGLVARGHEVQRAAEPIGGAQAIQFDRQTGGLIGGSDPRKDGCALGY</sequence>